<dbReference type="AlphaFoldDB" id="A0A5S9PIJ2"/>
<protein>
    <submittedName>
        <fullName evidence="1">Uncharacterized protein</fullName>
    </submittedName>
</protein>
<proteinExistence type="predicted"/>
<name>A0A5S9PIJ2_9GAMM</name>
<accession>A0A5S9PIJ2</accession>
<dbReference type="Proteomes" id="UP000441399">
    <property type="component" value="Unassembled WGS sequence"/>
</dbReference>
<reference evidence="1 2" key="1">
    <citation type="submission" date="2019-11" db="EMBL/GenBank/DDBJ databases">
        <authorList>
            <person name="Holert J."/>
        </authorList>
    </citation>
    <scope>NUCLEOTIDE SEQUENCE [LARGE SCALE GENOMIC DNA]</scope>
    <source>
        <strain evidence="1">SB11_3</strain>
    </source>
</reference>
<sequence length="49" mass="5245">MTMTIGILTENVGVVGRFLACQLGIEYINTQPLINARPFKVAIAGSSHV</sequence>
<evidence type="ECO:0000313" key="1">
    <source>
        <dbReference type="EMBL" id="CAA0103645.1"/>
    </source>
</evidence>
<evidence type="ECO:0000313" key="2">
    <source>
        <dbReference type="Proteomes" id="UP000441399"/>
    </source>
</evidence>
<keyword evidence="2" id="KW-1185">Reference proteome</keyword>
<dbReference type="EMBL" id="CACSIO010000010">
    <property type="protein sequence ID" value="CAA0103645.1"/>
    <property type="molecule type" value="Genomic_DNA"/>
</dbReference>
<organism evidence="1 2">
    <name type="scientific">BD1-7 clade bacterium</name>
    <dbReference type="NCBI Taxonomy" id="2029982"/>
    <lineage>
        <taxon>Bacteria</taxon>
        <taxon>Pseudomonadati</taxon>
        <taxon>Pseudomonadota</taxon>
        <taxon>Gammaproteobacteria</taxon>
        <taxon>Cellvibrionales</taxon>
        <taxon>Spongiibacteraceae</taxon>
        <taxon>BD1-7 clade</taxon>
    </lineage>
</organism>
<gene>
    <name evidence="1" type="ORF">OPDIPICF_04561</name>
</gene>